<dbReference type="PANTHER" id="PTHR42796:SF4">
    <property type="entry name" value="FUMARYLACETOACETATE HYDROLASE DOMAIN-CONTAINING PROTEIN 2A"/>
    <property type="match status" value="1"/>
</dbReference>
<evidence type="ECO:0000256" key="2">
    <source>
        <dbReference type="ARBA" id="ARBA00022723"/>
    </source>
</evidence>
<evidence type="ECO:0000259" key="4">
    <source>
        <dbReference type="Pfam" id="PF01557"/>
    </source>
</evidence>
<dbReference type="InterPro" id="IPR036663">
    <property type="entry name" value="Fumarylacetoacetase_C_sf"/>
</dbReference>
<dbReference type="GO" id="GO:0016853">
    <property type="term" value="F:isomerase activity"/>
    <property type="evidence" value="ECO:0007669"/>
    <property type="project" value="UniProtKB-ARBA"/>
</dbReference>
<reference evidence="6" key="1">
    <citation type="submission" date="2017-02" db="EMBL/GenBank/DDBJ databases">
        <authorList>
            <person name="Varghese N."/>
            <person name="Submissions S."/>
        </authorList>
    </citation>
    <scope>NUCLEOTIDE SEQUENCE [LARGE SCALE GENOMIC DNA]</scope>
    <source>
        <strain evidence="6">USBA 833</strain>
    </source>
</reference>
<dbReference type="Gene3D" id="3.90.850.10">
    <property type="entry name" value="Fumarylacetoacetase-like, C-terminal domain"/>
    <property type="match status" value="1"/>
</dbReference>
<dbReference type="EMBL" id="FUYH01000028">
    <property type="protein sequence ID" value="SKA98333.1"/>
    <property type="molecule type" value="Genomic_DNA"/>
</dbReference>
<dbReference type="InterPro" id="IPR011234">
    <property type="entry name" value="Fumarylacetoacetase-like_C"/>
</dbReference>
<feature type="coiled-coil region" evidence="3">
    <location>
        <begin position="40"/>
        <end position="67"/>
    </location>
</feature>
<gene>
    <name evidence="5" type="ORF">SAMN05443428_12826</name>
</gene>
<evidence type="ECO:0000313" key="6">
    <source>
        <dbReference type="Proteomes" id="UP000190105"/>
    </source>
</evidence>
<dbReference type="FunFam" id="3.90.850.10:FF:000002">
    <property type="entry name" value="2-hydroxyhepta-2,4-diene-1,7-dioate isomerase"/>
    <property type="match status" value="1"/>
</dbReference>
<keyword evidence="3" id="KW-0175">Coiled coil</keyword>
<proteinExistence type="inferred from homology"/>
<dbReference type="InterPro" id="IPR051121">
    <property type="entry name" value="FAH"/>
</dbReference>
<dbReference type="Pfam" id="PF01557">
    <property type="entry name" value="FAA_hydrolase"/>
    <property type="match status" value="1"/>
</dbReference>
<evidence type="ECO:0000256" key="1">
    <source>
        <dbReference type="ARBA" id="ARBA00010211"/>
    </source>
</evidence>
<protein>
    <submittedName>
        <fullName evidence="5">2-keto-4-pentenoate hydratase/2-oxohepta-3-ene-1,7-dioic acid hydratase (Catechol pathway)</fullName>
    </submittedName>
</protein>
<dbReference type="OrthoDB" id="9805307at2"/>
<dbReference type="GO" id="GO:0046872">
    <property type="term" value="F:metal ion binding"/>
    <property type="evidence" value="ECO:0007669"/>
    <property type="project" value="UniProtKB-KW"/>
</dbReference>
<dbReference type="Proteomes" id="UP000190105">
    <property type="component" value="Unassembled WGS sequence"/>
</dbReference>
<dbReference type="RefSeq" id="WP_078697547.1">
    <property type="nucleotide sequence ID" value="NZ_FUYH01000028.1"/>
</dbReference>
<keyword evidence="2" id="KW-0479">Metal-binding</keyword>
<accession>A0A1T4Y9F7</accession>
<sequence length="293" mass="33063">MKFLTYKYKEQEKIGVLSKDENKVIALSEVLGLNPNISMIEFIEEYRDEYEEKIKKAIENNKGVNINEVELQSPITVPKRNVICLGKNYKEHVKEVPSAMDFKGGVPECPIYFTKLVNRAVAHGENIPLHSDLTNELDYEVELAVVIGKEGSDIPENEVEDYIFGYTILNDISVRNLQTKHIQWFLGKSLDGTCPMGPYLVHKSMLKFPLELDIKCYVNDELRQCSNTREMIFDIPYIISNISRGLTLKKGDIISTGTPSGVGMGFKPPKFLKGGDVVTCEIQGIGVLRNIVK</sequence>
<organism evidence="5 6">
    <name type="scientific">Caloramator quimbayensis</name>
    <dbReference type="NCBI Taxonomy" id="1147123"/>
    <lineage>
        <taxon>Bacteria</taxon>
        <taxon>Bacillati</taxon>
        <taxon>Bacillota</taxon>
        <taxon>Clostridia</taxon>
        <taxon>Eubacteriales</taxon>
        <taxon>Clostridiaceae</taxon>
        <taxon>Caloramator</taxon>
    </lineage>
</organism>
<dbReference type="SUPFAM" id="SSF56529">
    <property type="entry name" value="FAH"/>
    <property type="match status" value="1"/>
</dbReference>
<keyword evidence="6" id="KW-1185">Reference proteome</keyword>
<evidence type="ECO:0000256" key="3">
    <source>
        <dbReference type="SAM" id="Coils"/>
    </source>
</evidence>
<feature type="domain" description="Fumarylacetoacetase-like C-terminal" evidence="4">
    <location>
        <begin position="82"/>
        <end position="292"/>
    </location>
</feature>
<comment type="similarity">
    <text evidence="1">Belongs to the FAH family.</text>
</comment>
<dbReference type="STRING" id="1147123.SAMN05443428_12826"/>
<dbReference type="GO" id="GO:0019752">
    <property type="term" value="P:carboxylic acid metabolic process"/>
    <property type="evidence" value="ECO:0007669"/>
    <property type="project" value="UniProtKB-ARBA"/>
</dbReference>
<dbReference type="PANTHER" id="PTHR42796">
    <property type="entry name" value="FUMARYLACETOACETATE HYDROLASE DOMAIN-CONTAINING PROTEIN 2A-RELATED"/>
    <property type="match status" value="1"/>
</dbReference>
<dbReference type="AlphaFoldDB" id="A0A1T4Y9F7"/>
<name>A0A1T4Y9F7_9CLOT</name>
<evidence type="ECO:0000313" key="5">
    <source>
        <dbReference type="EMBL" id="SKA98333.1"/>
    </source>
</evidence>